<dbReference type="Pfam" id="PF00226">
    <property type="entry name" value="DnaJ"/>
    <property type="match status" value="1"/>
</dbReference>
<feature type="compositionally biased region" description="Acidic residues" evidence="1">
    <location>
        <begin position="403"/>
        <end position="424"/>
    </location>
</feature>
<dbReference type="PROSITE" id="PS50076">
    <property type="entry name" value="DNAJ_2"/>
    <property type="match status" value="1"/>
</dbReference>
<feature type="compositionally biased region" description="Basic and acidic residues" evidence="1">
    <location>
        <begin position="481"/>
        <end position="497"/>
    </location>
</feature>
<dbReference type="CDD" id="cd06257">
    <property type="entry name" value="DnaJ"/>
    <property type="match status" value="1"/>
</dbReference>
<sequence>MGHKIEVVLHGPVGGLAHPNCLFTARGTHDPLTVFPSRKRLAEEFKSFASKKWCKTLYVALWCLFCSWNLEALFTSTNSFHDKLILCHLSLEKLAFAVMDANREEALRAKQIAEKKMENKEFSAALKIAQKAQQLYPELENISQLILVCEVHISSEKKSFGSDKDWYSILKIDPSSDDLSIKKQYRKLALVLHPDKNKFSGSTDAFKLIGEAQRVLLDPEKRTLHDNKRRAFSTTNWAPRQQPVVRQPQHSWNPVFPQGHSGNFAGDNFTGGRSGSGPGTGSFQFQRAKPGGSAVRLTFWTVCPFCSVRYQFYRDDVLNKPVHCQTCRKAFTAYELNIHAPQPSVPQRNTIPVPTPTPAPTPVPVPPKSKSKSKPTETQNVNKKRKKKVDESSESSDNGTSSSEEDEDEDEDSGDENSTESDENAPEKNQDSGRVGEQPRRSARPKRNVSYKENVNDHDHDHDDEAAPSKKRAPPSGTAKAKPEDMFWKAEVREPVKESQNQESHSNSDGKKVDVEDLESESEPEPEPEAEDEPESDPEVFECPDPEFNDFEKDRKEDSFTPGQIWALYDTEDAMPRFYAYIRKVQSPGFSLQITWLKPVPETDDETNWVEEELPVSCGNFKRGKPDKAEDLPMFSHLVTWEEVKRGIFNIIPRKGETWALFKDWNINWSNDGNGKYEYEFVEVLSNYDEGIGFRVSYLEKLAGFRCLFGQKEDGEMVIPESDKYRFSHMVPSCRMSGEEREGVPKGSYELDPAGLPASAFE</sequence>
<feature type="region of interest" description="Disordered" evidence="1">
    <location>
        <begin position="737"/>
        <end position="762"/>
    </location>
</feature>
<dbReference type="EMBL" id="NBSK02000003">
    <property type="protein sequence ID" value="KAJ0217924.1"/>
    <property type="molecule type" value="Genomic_DNA"/>
</dbReference>
<name>A0A9R1XQA5_LACSA</name>
<feature type="domain" description="J" evidence="2">
    <location>
        <begin position="165"/>
        <end position="229"/>
    </location>
</feature>
<dbReference type="SMART" id="SM00271">
    <property type="entry name" value="DnaJ"/>
    <property type="match status" value="1"/>
</dbReference>
<dbReference type="SUPFAM" id="SSF46565">
    <property type="entry name" value="Chaperone J-domain"/>
    <property type="match status" value="1"/>
</dbReference>
<organism evidence="3 4">
    <name type="scientific">Lactuca sativa</name>
    <name type="common">Garden lettuce</name>
    <dbReference type="NCBI Taxonomy" id="4236"/>
    <lineage>
        <taxon>Eukaryota</taxon>
        <taxon>Viridiplantae</taxon>
        <taxon>Streptophyta</taxon>
        <taxon>Embryophyta</taxon>
        <taxon>Tracheophyta</taxon>
        <taxon>Spermatophyta</taxon>
        <taxon>Magnoliopsida</taxon>
        <taxon>eudicotyledons</taxon>
        <taxon>Gunneridae</taxon>
        <taxon>Pentapetalae</taxon>
        <taxon>asterids</taxon>
        <taxon>campanulids</taxon>
        <taxon>Asterales</taxon>
        <taxon>Asteraceae</taxon>
        <taxon>Cichorioideae</taxon>
        <taxon>Cichorieae</taxon>
        <taxon>Lactucinae</taxon>
        <taxon>Lactuca</taxon>
    </lineage>
</organism>
<dbReference type="PRINTS" id="PR00625">
    <property type="entry name" value="JDOMAIN"/>
</dbReference>
<evidence type="ECO:0000259" key="2">
    <source>
        <dbReference type="PROSITE" id="PS50076"/>
    </source>
</evidence>
<feature type="compositionally biased region" description="Acidic residues" evidence="1">
    <location>
        <begin position="516"/>
        <end position="549"/>
    </location>
</feature>
<feature type="compositionally biased region" description="Basic and acidic residues" evidence="1">
    <location>
        <begin position="454"/>
        <end position="468"/>
    </location>
</feature>
<feature type="compositionally biased region" description="Pro residues" evidence="1">
    <location>
        <begin position="353"/>
        <end position="367"/>
    </location>
</feature>
<feature type="region of interest" description="Disordered" evidence="1">
    <location>
        <begin position="342"/>
        <end position="556"/>
    </location>
</feature>
<reference evidence="3 4" key="1">
    <citation type="journal article" date="2017" name="Nat. Commun.">
        <title>Genome assembly with in vitro proximity ligation data and whole-genome triplication in lettuce.</title>
        <authorList>
            <person name="Reyes-Chin-Wo S."/>
            <person name="Wang Z."/>
            <person name="Yang X."/>
            <person name="Kozik A."/>
            <person name="Arikit S."/>
            <person name="Song C."/>
            <person name="Xia L."/>
            <person name="Froenicke L."/>
            <person name="Lavelle D.O."/>
            <person name="Truco M.J."/>
            <person name="Xia R."/>
            <person name="Zhu S."/>
            <person name="Xu C."/>
            <person name="Xu H."/>
            <person name="Xu X."/>
            <person name="Cox K."/>
            <person name="Korf I."/>
            <person name="Meyers B.C."/>
            <person name="Michelmore R.W."/>
        </authorList>
    </citation>
    <scope>NUCLEOTIDE SEQUENCE [LARGE SCALE GENOMIC DNA]</scope>
    <source>
        <strain evidence="4">cv. Salinas</strain>
        <tissue evidence="3">Seedlings</tissue>
    </source>
</reference>
<accession>A0A9R1XQA5</accession>
<evidence type="ECO:0000313" key="4">
    <source>
        <dbReference type="Proteomes" id="UP000235145"/>
    </source>
</evidence>
<keyword evidence="4" id="KW-1185">Reference proteome</keyword>
<dbReference type="InterPro" id="IPR001623">
    <property type="entry name" value="DnaJ_domain"/>
</dbReference>
<dbReference type="Proteomes" id="UP000235145">
    <property type="component" value="Unassembled WGS sequence"/>
</dbReference>
<dbReference type="InterPro" id="IPR036869">
    <property type="entry name" value="J_dom_sf"/>
</dbReference>
<comment type="caution">
    <text evidence="3">The sequence shown here is derived from an EMBL/GenBank/DDBJ whole genome shotgun (WGS) entry which is preliminary data.</text>
</comment>
<protein>
    <recommendedName>
        <fullName evidence="2">J domain-containing protein</fullName>
    </recommendedName>
</protein>
<dbReference type="Pfam" id="PF11926">
    <property type="entry name" value="DUF3444"/>
    <property type="match status" value="1"/>
</dbReference>
<dbReference type="Gene3D" id="1.10.287.110">
    <property type="entry name" value="DnaJ domain"/>
    <property type="match status" value="1"/>
</dbReference>
<dbReference type="PANTHER" id="PTHR45089:SF24">
    <property type="entry name" value="DNAJ HEAT SHOCK N-TERMINAL DOMAIN-CONTAINING PROTEIN"/>
    <property type="match status" value="1"/>
</dbReference>
<gene>
    <name evidence="3" type="ORF">LSAT_V11C300145340</name>
</gene>
<feature type="compositionally biased region" description="Basic and acidic residues" evidence="1">
    <location>
        <begin position="506"/>
        <end position="515"/>
    </location>
</feature>
<evidence type="ECO:0000256" key="1">
    <source>
        <dbReference type="SAM" id="MobiDB-lite"/>
    </source>
</evidence>
<dbReference type="AlphaFoldDB" id="A0A9R1XQA5"/>
<dbReference type="PANTHER" id="PTHR45089">
    <property type="entry name" value="DNAJ HEAT SHOCK AMINO-TERMINAL DOMAIN PROTEIN-RELATED"/>
    <property type="match status" value="1"/>
</dbReference>
<feature type="region of interest" description="Disordered" evidence="1">
    <location>
        <begin position="265"/>
        <end position="287"/>
    </location>
</feature>
<evidence type="ECO:0000313" key="3">
    <source>
        <dbReference type="EMBL" id="KAJ0217924.1"/>
    </source>
</evidence>
<proteinExistence type="predicted"/>
<dbReference type="InterPro" id="IPR024593">
    <property type="entry name" value="DUF3444"/>
</dbReference>